<keyword evidence="1" id="KW-0812">Transmembrane</keyword>
<keyword evidence="3" id="KW-1185">Reference proteome</keyword>
<comment type="caution">
    <text evidence="2">The sequence shown here is derived from an EMBL/GenBank/DDBJ whole genome shotgun (WGS) entry which is preliminary data.</text>
</comment>
<gene>
    <name evidence="2" type="ORF">V1477_013706</name>
</gene>
<evidence type="ECO:0000256" key="1">
    <source>
        <dbReference type="SAM" id="Phobius"/>
    </source>
</evidence>
<proteinExistence type="predicted"/>
<feature type="transmembrane region" description="Helical" evidence="1">
    <location>
        <begin position="245"/>
        <end position="263"/>
    </location>
</feature>
<evidence type="ECO:0000313" key="2">
    <source>
        <dbReference type="EMBL" id="KAL2734529.1"/>
    </source>
</evidence>
<name>A0ABD2BP22_VESMC</name>
<evidence type="ECO:0000313" key="3">
    <source>
        <dbReference type="Proteomes" id="UP001607303"/>
    </source>
</evidence>
<dbReference type="Proteomes" id="UP001607303">
    <property type="component" value="Unassembled WGS sequence"/>
</dbReference>
<reference evidence="2 3" key="1">
    <citation type="journal article" date="2024" name="Ann. Entomol. Soc. Am.">
        <title>Genomic analyses of the southern and eastern yellowjacket wasps (Hymenoptera: Vespidae) reveal evolutionary signatures of social life.</title>
        <authorList>
            <person name="Catto M.A."/>
            <person name="Caine P.B."/>
            <person name="Orr S.E."/>
            <person name="Hunt B.G."/>
            <person name="Goodisman M.A.D."/>
        </authorList>
    </citation>
    <scope>NUCLEOTIDE SEQUENCE [LARGE SCALE GENOMIC DNA]</scope>
    <source>
        <strain evidence="2">232</strain>
        <tissue evidence="2">Head and thorax</tissue>
    </source>
</reference>
<protein>
    <submittedName>
        <fullName evidence="2">Uncharacterized protein</fullName>
    </submittedName>
</protein>
<dbReference type="EMBL" id="JAYRBN010000071">
    <property type="protein sequence ID" value="KAL2734529.1"/>
    <property type="molecule type" value="Genomic_DNA"/>
</dbReference>
<keyword evidence="1" id="KW-1133">Transmembrane helix</keyword>
<accession>A0ABD2BP22</accession>
<dbReference type="AlphaFoldDB" id="A0ABD2BP22"/>
<sequence length="308" mass="35148">MNPRGTHAPQSITRSFNNLYDFYRCRMKRGGGDGLPLGGDIRRPPLTVQSCFEFPPFAYESSWYALSAIQLCFGVQRGNLEIFQGCYSIFDFALSGALKSISTKIFPLSENFDNLSLRVDLEIFAFPVDFENLSPRMDLEIFENVIRASIHEDLSQCITEEDLDQLRCRPTSFSTNYKSSTLNFDLNRGPVFWSRRRTSKVVTVVRARSKEEATCRRGPHKSWLKRATVRLLSYFRKFYRILRKWLLVVIAGPIIVGFLHGNTTGRVSRCLKPTVWTAEQSVSGVLHISSLLRSPKLPKPKGISDRGF</sequence>
<organism evidence="2 3">
    <name type="scientific">Vespula maculifrons</name>
    <name type="common">Eastern yellow jacket</name>
    <name type="synonym">Wasp</name>
    <dbReference type="NCBI Taxonomy" id="7453"/>
    <lineage>
        <taxon>Eukaryota</taxon>
        <taxon>Metazoa</taxon>
        <taxon>Ecdysozoa</taxon>
        <taxon>Arthropoda</taxon>
        <taxon>Hexapoda</taxon>
        <taxon>Insecta</taxon>
        <taxon>Pterygota</taxon>
        <taxon>Neoptera</taxon>
        <taxon>Endopterygota</taxon>
        <taxon>Hymenoptera</taxon>
        <taxon>Apocrita</taxon>
        <taxon>Aculeata</taxon>
        <taxon>Vespoidea</taxon>
        <taxon>Vespidae</taxon>
        <taxon>Vespinae</taxon>
        <taxon>Vespula</taxon>
    </lineage>
</organism>
<keyword evidence="1" id="KW-0472">Membrane</keyword>